<reference evidence="5" key="1">
    <citation type="submission" date="2019-03" db="EMBL/GenBank/DDBJ databases">
        <authorList>
            <person name="Hao L."/>
        </authorList>
    </citation>
    <scope>NUCLEOTIDE SEQUENCE</scope>
</reference>
<dbReference type="Gene3D" id="1.10.10.10">
    <property type="entry name" value="Winged helix-like DNA-binding domain superfamily/Winged helix DNA-binding domain"/>
    <property type="match status" value="1"/>
</dbReference>
<keyword evidence="3" id="KW-0804">Transcription</keyword>
<dbReference type="CDD" id="cd07377">
    <property type="entry name" value="WHTH_GntR"/>
    <property type="match status" value="1"/>
</dbReference>
<keyword evidence="2" id="KW-0238">DNA-binding</keyword>
<dbReference type="PANTHER" id="PTHR43537:SF5">
    <property type="entry name" value="UXU OPERON TRANSCRIPTIONAL REGULATOR"/>
    <property type="match status" value="1"/>
</dbReference>
<evidence type="ECO:0000256" key="3">
    <source>
        <dbReference type="ARBA" id="ARBA00023163"/>
    </source>
</evidence>
<evidence type="ECO:0000256" key="1">
    <source>
        <dbReference type="ARBA" id="ARBA00023015"/>
    </source>
</evidence>
<name>A0A485M0S7_9ZZZZ</name>
<dbReference type="InterPro" id="IPR000524">
    <property type="entry name" value="Tscrpt_reg_HTH_GntR"/>
</dbReference>
<dbReference type="GO" id="GO:0003700">
    <property type="term" value="F:DNA-binding transcription factor activity"/>
    <property type="evidence" value="ECO:0007669"/>
    <property type="project" value="InterPro"/>
</dbReference>
<dbReference type="InterPro" id="IPR036388">
    <property type="entry name" value="WH-like_DNA-bd_sf"/>
</dbReference>
<dbReference type="Gene3D" id="1.20.120.530">
    <property type="entry name" value="GntR ligand-binding domain-like"/>
    <property type="match status" value="1"/>
</dbReference>
<dbReference type="PROSITE" id="PS50949">
    <property type="entry name" value="HTH_GNTR"/>
    <property type="match status" value="1"/>
</dbReference>
<evidence type="ECO:0000313" key="5">
    <source>
        <dbReference type="EMBL" id="VFU13822.1"/>
    </source>
</evidence>
<evidence type="ECO:0000259" key="4">
    <source>
        <dbReference type="PROSITE" id="PS50949"/>
    </source>
</evidence>
<gene>
    <name evidence="5" type="primary">lldR</name>
    <name evidence="5" type="ORF">SCFA_220064</name>
</gene>
<proteinExistence type="predicted"/>
<protein>
    <submittedName>
        <fullName evidence="5">Putative L-lactate dehydrogenase operon regulatory protein</fullName>
    </submittedName>
</protein>
<organism evidence="5">
    <name type="scientific">anaerobic digester metagenome</name>
    <dbReference type="NCBI Taxonomy" id="1263854"/>
    <lineage>
        <taxon>unclassified sequences</taxon>
        <taxon>metagenomes</taxon>
        <taxon>ecological metagenomes</taxon>
    </lineage>
</organism>
<dbReference type="Pfam" id="PF07729">
    <property type="entry name" value="FCD"/>
    <property type="match status" value="1"/>
</dbReference>
<feature type="domain" description="HTH gntR-type" evidence="4">
    <location>
        <begin position="15"/>
        <end position="83"/>
    </location>
</feature>
<dbReference type="SMART" id="SM00345">
    <property type="entry name" value="HTH_GNTR"/>
    <property type="match status" value="1"/>
</dbReference>
<dbReference type="SUPFAM" id="SSF48008">
    <property type="entry name" value="GntR ligand-binding domain-like"/>
    <property type="match status" value="1"/>
</dbReference>
<evidence type="ECO:0000256" key="2">
    <source>
        <dbReference type="ARBA" id="ARBA00023125"/>
    </source>
</evidence>
<accession>A0A485M0S7</accession>
<dbReference type="GO" id="GO:0003677">
    <property type="term" value="F:DNA binding"/>
    <property type="evidence" value="ECO:0007669"/>
    <property type="project" value="UniProtKB-KW"/>
</dbReference>
<dbReference type="InterPro" id="IPR011711">
    <property type="entry name" value="GntR_C"/>
</dbReference>
<dbReference type="InterPro" id="IPR036390">
    <property type="entry name" value="WH_DNA-bd_sf"/>
</dbReference>
<dbReference type="SMART" id="SM00895">
    <property type="entry name" value="FCD"/>
    <property type="match status" value="1"/>
</dbReference>
<keyword evidence="1" id="KW-0805">Transcription regulation</keyword>
<dbReference type="PRINTS" id="PR00035">
    <property type="entry name" value="HTHGNTR"/>
</dbReference>
<dbReference type="PANTHER" id="PTHR43537">
    <property type="entry name" value="TRANSCRIPTIONAL REGULATOR, GNTR FAMILY"/>
    <property type="match status" value="1"/>
</dbReference>
<dbReference type="AlphaFoldDB" id="A0A485M0S7"/>
<sequence>MKENRTSISPIVKAPNIPTQVAEQIIDLITRGILKTGERLPPEHTMTRMMGISRISLREAMKMLEAKGYIESRHKRGKFVRVPEEGEKTSIEDLLSVDPGKIWELLCVRRILDAKAAAMACECATIEEKKALRSFCVKAARGNLARQVPIGPEGGRLYARFFDTLIESTHNTIFIQLRKSIDTLLLGAFPFSRKKLSTIKGSAARIIEQLGALTDAIEKNDPQAAEAALITHIEYLEKSLKKAIDHL</sequence>
<dbReference type="EMBL" id="CAADRM010000084">
    <property type="protein sequence ID" value="VFU13822.1"/>
    <property type="molecule type" value="Genomic_DNA"/>
</dbReference>
<dbReference type="SUPFAM" id="SSF46785">
    <property type="entry name" value="Winged helix' DNA-binding domain"/>
    <property type="match status" value="1"/>
</dbReference>
<dbReference type="Pfam" id="PF00392">
    <property type="entry name" value="GntR"/>
    <property type="match status" value="1"/>
</dbReference>
<dbReference type="InterPro" id="IPR008920">
    <property type="entry name" value="TF_FadR/GntR_C"/>
</dbReference>